<dbReference type="OrthoDB" id="281946at2"/>
<organism evidence="1 2">
    <name type="scientific">Planctomicrobium piriforme</name>
    <dbReference type="NCBI Taxonomy" id="1576369"/>
    <lineage>
        <taxon>Bacteria</taxon>
        <taxon>Pseudomonadati</taxon>
        <taxon>Planctomycetota</taxon>
        <taxon>Planctomycetia</taxon>
        <taxon>Planctomycetales</taxon>
        <taxon>Planctomycetaceae</taxon>
        <taxon>Planctomicrobium</taxon>
    </lineage>
</organism>
<dbReference type="RefSeq" id="WP_092051568.1">
    <property type="nucleotide sequence ID" value="NZ_FOQD01000011.1"/>
</dbReference>
<dbReference type="AlphaFoldDB" id="A0A1I3K3V9"/>
<protein>
    <submittedName>
        <fullName evidence="1">Uncharacterized protein</fullName>
    </submittedName>
</protein>
<evidence type="ECO:0000313" key="2">
    <source>
        <dbReference type="Proteomes" id="UP000199518"/>
    </source>
</evidence>
<keyword evidence="2" id="KW-1185">Reference proteome</keyword>
<dbReference type="STRING" id="1576369.SAMN05421753_111108"/>
<dbReference type="Proteomes" id="UP000199518">
    <property type="component" value="Unassembled WGS sequence"/>
</dbReference>
<evidence type="ECO:0000313" key="1">
    <source>
        <dbReference type="EMBL" id="SFI67106.1"/>
    </source>
</evidence>
<gene>
    <name evidence="1" type="ORF">SAMN05421753_111108</name>
</gene>
<reference evidence="2" key="1">
    <citation type="submission" date="2016-10" db="EMBL/GenBank/DDBJ databases">
        <authorList>
            <person name="Varghese N."/>
            <person name="Submissions S."/>
        </authorList>
    </citation>
    <scope>NUCLEOTIDE SEQUENCE [LARGE SCALE GENOMIC DNA]</scope>
    <source>
        <strain evidence="2">DSM 26348</strain>
    </source>
</reference>
<proteinExistence type="predicted"/>
<accession>A0A1I3K3V9</accession>
<sequence length="96" mass="10903">MVGLFLLTASAGILLVVLCTRAIYREHLRALKAAQLRDEYLKSHPPISDEEFLKRCGPGVPSDTALKVRSILAEYGILPREQFYPDTNIFTMFEEF</sequence>
<name>A0A1I3K3V9_9PLAN</name>
<dbReference type="EMBL" id="FOQD01000011">
    <property type="protein sequence ID" value="SFI67106.1"/>
    <property type="molecule type" value="Genomic_DNA"/>
</dbReference>